<dbReference type="InterPro" id="IPR057326">
    <property type="entry name" value="KR_dom"/>
</dbReference>
<evidence type="ECO:0000256" key="3">
    <source>
        <dbReference type="ARBA" id="ARBA00022679"/>
    </source>
</evidence>
<dbReference type="SUPFAM" id="SSF51735">
    <property type="entry name" value="NAD(P)-binding Rossmann-fold domains"/>
    <property type="match status" value="2"/>
</dbReference>
<organism evidence="9 10">
    <name type="scientific">Tsukamurella pulmonis</name>
    <dbReference type="NCBI Taxonomy" id="47312"/>
    <lineage>
        <taxon>Bacteria</taxon>
        <taxon>Bacillati</taxon>
        <taxon>Actinomycetota</taxon>
        <taxon>Actinomycetes</taxon>
        <taxon>Mycobacteriales</taxon>
        <taxon>Tsukamurellaceae</taxon>
        <taxon>Tsukamurella</taxon>
    </lineage>
</organism>
<dbReference type="InterPro" id="IPR050091">
    <property type="entry name" value="PKS_NRPS_Biosynth_Enz"/>
</dbReference>
<dbReference type="CDD" id="cd08955">
    <property type="entry name" value="KR_2_FAS_SDR_x"/>
    <property type="match status" value="1"/>
</dbReference>
<dbReference type="InterPro" id="IPR020807">
    <property type="entry name" value="PKS_DH"/>
</dbReference>
<dbReference type="Gene3D" id="3.30.70.3290">
    <property type="match status" value="1"/>
</dbReference>
<proteinExistence type="predicted"/>
<dbReference type="GO" id="GO:0006633">
    <property type="term" value="P:fatty acid biosynthetic process"/>
    <property type="evidence" value="ECO:0007669"/>
    <property type="project" value="InterPro"/>
</dbReference>
<dbReference type="InterPro" id="IPR014030">
    <property type="entry name" value="Ketoacyl_synth_N"/>
</dbReference>
<dbReference type="InterPro" id="IPR016039">
    <property type="entry name" value="Thiolase-like"/>
</dbReference>
<dbReference type="InterPro" id="IPR001227">
    <property type="entry name" value="Ac_transferase_dom_sf"/>
</dbReference>
<dbReference type="Pfam" id="PF08659">
    <property type="entry name" value="KR"/>
    <property type="match status" value="1"/>
</dbReference>
<dbReference type="GO" id="GO:0004312">
    <property type="term" value="F:fatty acid synthase activity"/>
    <property type="evidence" value="ECO:0007669"/>
    <property type="project" value="TreeGrafter"/>
</dbReference>
<dbReference type="Pfam" id="PF14765">
    <property type="entry name" value="PS-DH"/>
    <property type="match status" value="1"/>
</dbReference>
<dbReference type="InterPro" id="IPR016036">
    <property type="entry name" value="Malonyl_transacylase_ACP-bd"/>
</dbReference>
<dbReference type="PANTHER" id="PTHR43775:SF37">
    <property type="entry name" value="SI:DKEY-61P9.11"/>
    <property type="match status" value="1"/>
</dbReference>
<evidence type="ECO:0000313" key="10">
    <source>
        <dbReference type="Proteomes" id="UP000183053"/>
    </source>
</evidence>
<gene>
    <name evidence="9" type="ORF">SAMN04489765_1697</name>
</gene>
<dbReference type="GO" id="GO:0004315">
    <property type="term" value="F:3-oxoacyl-[acyl-carrier-protein] synthase activity"/>
    <property type="evidence" value="ECO:0007669"/>
    <property type="project" value="InterPro"/>
</dbReference>
<dbReference type="PROSITE" id="PS52019">
    <property type="entry name" value="PKS_MFAS_DH"/>
    <property type="match status" value="1"/>
</dbReference>
<dbReference type="STRING" id="47312.SAMN04489765_1697"/>
<dbReference type="GO" id="GO:0031177">
    <property type="term" value="F:phosphopantetheine binding"/>
    <property type="evidence" value="ECO:0007669"/>
    <property type="project" value="InterPro"/>
</dbReference>
<keyword evidence="3 9" id="KW-0808">Transferase</keyword>
<protein>
    <submittedName>
        <fullName evidence="9">Acyl transferase domain-containing protein</fullName>
    </submittedName>
</protein>
<evidence type="ECO:0000259" key="7">
    <source>
        <dbReference type="PROSITE" id="PS52004"/>
    </source>
</evidence>
<dbReference type="SMART" id="SM00827">
    <property type="entry name" value="PKS_AT"/>
    <property type="match status" value="1"/>
</dbReference>
<feature type="active site" description="Proton donor; for dehydratase activity" evidence="5">
    <location>
        <position position="1112"/>
    </location>
</feature>
<dbReference type="InterPro" id="IPR016035">
    <property type="entry name" value="Acyl_Trfase/lysoPLipase"/>
</dbReference>
<dbReference type="SUPFAM" id="SSF55048">
    <property type="entry name" value="Probable ACP-binding domain of malonyl-CoA ACP transacylase"/>
    <property type="match status" value="1"/>
</dbReference>
<keyword evidence="10" id="KW-1185">Reference proteome</keyword>
<feature type="region of interest" description="C-terminal hotdog fold" evidence="5">
    <location>
        <begin position="1051"/>
        <end position="1195"/>
    </location>
</feature>
<keyword evidence="1" id="KW-0596">Phosphopantetheine</keyword>
<dbReference type="SMART" id="SM00825">
    <property type="entry name" value="PKS_KS"/>
    <property type="match status" value="1"/>
</dbReference>
<dbReference type="Pfam" id="PF16197">
    <property type="entry name" value="KAsynt_C_assoc"/>
    <property type="match status" value="1"/>
</dbReference>
<dbReference type="InterPro" id="IPR036291">
    <property type="entry name" value="NAD(P)-bd_dom_sf"/>
</dbReference>
<dbReference type="Gene3D" id="1.10.1200.10">
    <property type="entry name" value="ACP-like"/>
    <property type="match status" value="1"/>
</dbReference>
<keyword evidence="2" id="KW-0597">Phosphoprotein</keyword>
<feature type="domain" description="Carrier" evidence="6">
    <location>
        <begin position="1715"/>
        <end position="1789"/>
    </location>
</feature>
<dbReference type="InterPro" id="IPR049551">
    <property type="entry name" value="PKS_DH_C"/>
</dbReference>
<dbReference type="InterPro" id="IPR014043">
    <property type="entry name" value="Acyl_transferase_dom"/>
</dbReference>
<dbReference type="InterPro" id="IPR049552">
    <property type="entry name" value="PKS_DH_N"/>
</dbReference>
<dbReference type="CDD" id="cd00833">
    <property type="entry name" value="PKS"/>
    <property type="match status" value="1"/>
</dbReference>
<evidence type="ECO:0000256" key="4">
    <source>
        <dbReference type="ARBA" id="ARBA00023268"/>
    </source>
</evidence>
<dbReference type="PANTHER" id="PTHR43775">
    <property type="entry name" value="FATTY ACID SYNTHASE"/>
    <property type="match status" value="1"/>
</dbReference>
<feature type="active site" description="Proton acceptor; for dehydratase activity" evidence="5">
    <location>
        <position position="952"/>
    </location>
</feature>
<dbReference type="PROSITE" id="PS52004">
    <property type="entry name" value="KS3_2"/>
    <property type="match status" value="1"/>
</dbReference>
<dbReference type="SMART" id="SM00822">
    <property type="entry name" value="PKS_KR"/>
    <property type="match status" value="1"/>
</dbReference>
<dbReference type="InterPro" id="IPR042104">
    <property type="entry name" value="PKS_dehydratase_sf"/>
</dbReference>
<dbReference type="Gene3D" id="3.40.47.10">
    <property type="match status" value="1"/>
</dbReference>
<dbReference type="GO" id="GO:0005737">
    <property type="term" value="C:cytoplasm"/>
    <property type="evidence" value="ECO:0007669"/>
    <property type="project" value="TreeGrafter"/>
</dbReference>
<dbReference type="SMART" id="SM00826">
    <property type="entry name" value="PKS_DH"/>
    <property type="match status" value="1"/>
</dbReference>
<dbReference type="SUPFAM" id="SSF53901">
    <property type="entry name" value="Thiolase-like"/>
    <property type="match status" value="1"/>
</dbReference>
<sequence length="1835" mass="191410">MFRMGEIAVKVGATHTTTGSERAEREPIAVVGIGCRLPGGVRSAADFWDLLDAGRDAIVDIPADRWSTERYYEPERTPGKSRVRRGGFLTDPVDEFDPAFFGISPVEASSMDPQQRLLLEVAWESFEDAGLRAEDLERSQTAVFTGGFTLDYSQMQFSSAAEPPNVAAHTATGVVMTMLSNRISHAFDLLGPSMSVDTACSSSLVAIHLACQSLWNGESELALAGGVNLMLSPNFTVAASTGGFLSPTSTSRAFDAAANGYVRGEGAALVVLKPLAQARADGDRIYATVLGTAVSQDGRTNGITVPNGASQQRAIAAALANAGVAADTVDYVEAHGTGTPVGDPIEANAIGEVYRGERPADRPLVIGSVKTNLGHLEAAAGVVGFIKSALALAHRRVPRHLHLDALNPAIDLDALRIRIATEPAPLRPEGTLRAGVNSFGFGGTNAHAILESVPVDGPRPAAAHPVEECDGVAVVLPLAARSEAALAGLAGAYAGLVESDGAVPVAGALVHRRSAHRAARLAVIAAETAEASEALRAAADGVPHQAVRSGSALADARPLAFVYTGMGPQWWGMARGLLQRNAVFRAAIDRCDAAIAPLTGWSLAAELLAPEPDSRMAESVVAQIANFGVQYALSRLWESFGVRPDLIVGHSSGEVAAALEAGALSFDDAITVIVHRARIQHTVSGGGRLLSVAHGEAAALDLPELARGEVEIAAVNSPDSVALVGPLAALDALALRLAADGVFARLVPGDVPYHSRAMDPLEAEVRASLAGLAPGAPSIPLYSTVTGTAVPVDGSAPHDAEYWWRNIRRPVLFGAATEALLDAGAATFLEIGPTAVLGRAIAETASAHGRTVATTASLRRDGDDAASFGAALAELWVRGVDVDLTPLAPRAPMRSLPAYPWQRDRYWSEGEAGRRERLADTVEPYLGDRADGALPAWRRLLDGTAPRSLADHVVHGATLFPGAGYIEIAAEVARDEYGASACTLLDVAFETALVHGGGGTYLVDTTLDADSGRIAVHGRVPGAGRWARHATAVLRPAPSVAPRIDLAPITGTSFTEDVLYDRFRDAGFAYGPAYRLLHDVTVGDGAATARIREISAEPVAQRAPVLEPSVLDAAFQLLLPLAFERAAGTTLIPVGVDRVVIHGRADGPVFARATARVSPDPTAISGDVVLATGDGQVLAEVEGFTVRVLDEVDGPPQRVGTDWVYEQAWEPQAADAGERAPLDGVWLLLADDGGVAAGLAERLTAAGGTPVLLRAGAVAEGALPPSDRRALAAALERTVPDGRVRGIVHLWSLDASPDGDDPLRWPAHDAVLSVVHLAAELENRGIAAPTFLVTDGAQPITGGVSEAELLQSSLLGIGRVLHHELMGLQARLVDLDPHDRYGSTDLLFDELAVAGTDEDQIAFRGGERLVPRLHASARSGGRIPARMRGDGAYLVTGGLGALGLLVIVALAQRGAGHIVVTSRSGLPPRSEWDGLTDPAQRDAVTAIRAAEAAGATVHVVPVDVTDARALADGLADLHRSGVPPLRGVIHSAGAVDDQILVRMTQEQVERVVRPKVLGAWALHRATATEPLDFFTLFSSISAVIPSPGQGNYAAGNAFLDALAHYRRAQGLPALSINWGPWDAGMIASLGLRDLYGQRGIDLIDPETGMTLLAELLGSSEVQQGVVSAHWPTVIASYALRPSLVAHLGRTEDAEGEDGESILDRLAAAAGGERGAIVLDGVRLTVSRVLRMAAEHVPDDEPLGRLGVDSMLATELRIRIEQQFQAAPSMAFLLDGASVATIAAELTTLLDVAADDGAGDAEVEDLAALLADLDDDAVAALLARSETTEPNAGGPR</sequence>
<evidence type="ECO:0000313" key="9">
    <source>
        <dbReference type="EMBL" id="SDQ75046.1"/>
    </source>
</evidence>
<feature type="region of interest" description="N-terminal hotdog fold" evidence="5">
    <location>
        <begin position="919"/>
        <end position="1041"/>
    </location>
</feature>
<dbReference type="Gene3D" id="3.40.50.720">
    <property type="entry name" value="NAD(P)-binding Rossmann-like Domain"/>
    <property type="match status" value="1"/>
</dbReference>
<dbReference type="SMART" id="SM00823">
    <property type="entry name" value="PKS_PP"/>
    <property type="match status" value="1"/>
</dbReference>
<evidence type="ECO:0000256" key="2">
    <source>
        <dbReference type="ARBA" id="ARBA00022553"/>
    </source>
</evidence>
<dbReference type="Proteomes" id="UP000183053">
    <property type="component" value="Unassembled WGS sequence"/>
</dbReference>
<dbReference type="FunFam" id="3.40.47.10:FF:000019">
    <property type="entry name" value="Polyketide synthase type I"/>
    <property type="match status" value="1"/>
</dbReference>
<dbReference type="InterPro" id="IPR013968">
    <property type="entry name" value="PKS_KR"/>
</dbReference>
<dbReference type="Gene3D" id="3.40.366.10">
    <property type="entry name" value="Malonyl-Coenzyme A Acyl Carrier Protein, domain 2"/>
    <property type="match status" value="1"/>
</dbReference>
<accession>A0A1H1DGS3</accession>
<dbReference type="Pfam" id="PF02801">
    <property type="entry name" value="Ketoacyl-synt_C"/>
    <property type="match status" value="1"/>
</dbReference>
<dbReference type="Pfam" id="PF00550">
    <property type="entry name" value="PP-binding"/>
    <property type="match status" value="1"/>
</dbReference>
<dbReference type="Gene3D" id="3.10.129.110">
    <property type="entry name" value="Polyketide synthase dehydratase"/>
    <property type="match status" value="1"/>
</dbReference>
<evidence type="ECO:0000256" key="1">
    <source>
        <dbReference type="ARBA" id="ARBA00022450"/>
    </source>
</evidence>
<dbReference type="InterPro" id="IPR020841">
    <property type="entry name" value="PKS_Beta-ketoAc_synthase_dom"/>
</dbReference>
<dbReference type="Pfam" id="PF00109">
    <property type="entry name" value="ketoacyl-synt"/>
    <property type="match status" value="1"/>
</dbReference>
<dbReference type="InterPro" id="IPR049900">
    <property type="entry name" value="PKS_mFAS_DH"/>
</dbReference>
<dbReference type="InterPro" id="IPR014031">
    <property type="entry name" value="Ketoacyl_synth_C"/>
</dbReference>
<dbReference type="InterPro" id="IPR009081">
    <property type="entry name" value="PP-bd_ACP"/>
</dbReference>
<feature type="domain" description="Ketosynthase family 3 (KS3)" evidence="7">
    <location>
        <begin position="25"/>
        <end position="452"/>
    </location>
</feature>
<dbReference type="SUPFAM" id="SSF47336">
    <property type="entry name" value="ACP-like"/>
    <property type="match status" value="1"/>
</dbReference>
<dbReference type="InterPro" id="IPR018201">
    <property type="entry name" value="Ketoacyl_synth_AS"/>
</dbReference>
<dbReference type="GO" id="GO:0005886">
    <property type="term" value="C:plasma membrane"/>
    <property type="evidence" value="ECO:0007669"/>
    <property type="project" value="TreeGrafter"/>
</dbReference>
<name>A0A1H1DGS3_9ACTN</name>
<dbReference type="GO" id="GO:0071770">
    <property type="term" value="P:DIM/DIP cell wall layer assembly"/>
    <property type="evidence" value="ECO:0007669"/>
    <property type="project" value="TreeGrafter"/>
</dbReference>
<evidence type="ECO:0000259" key="8">
    <source>
        <dbReference type="PROSITE" id="PS52019"/>
    </source>
</evidence>
<evidence type="ECO:0000256" key="5">
    <source>
        <dbReference type="PROSITE-ProRule" id="PRU01363"/>
    </source>
</evidence>
<dbReference type="InterPro" id="IPR036736">
    <property type="entry name" value="ACP-like_sf"/>
</dbReference>
<keyword evidence="4" id="KW-0511">Multifunctional enzyme</keyword>
<dbReference type="Pfam" id="PF00698">
    <property type="entry name" value="Acyl_transf_1"/>
    <property type="match status" value="1"/>
</dbReference>
<dbReference type="EMBL" id="FNLF01000002">
    <property type="protein sequence ID" value="SDQ75046.1"/>
    <property type="molecule type" value="Genomic_DNA"/>
</dbReference>
<feature type="domain" description="PKS/mFAS DH" evidence="8">
    <location>
        <begin position="919"/>
        <end position="1195"/>
    </location>
</feature>
<dbReference type="InterPro" id="IPR020806">
    <property type="entry name" value="PKS_PP-bd"/>
</dbReference>
<dbReference type="SUPFAM" id="SSF52151">
    <property type="entry name" value="FabD/lysophospholipase-like"/>
    <property type="match status" value="1"/>
</dbReference>
<dbReference type="PROSITE" id="PS00606">
    <property type="entry name" value="KS3_1"/>
    <property type="match status" value="1"/>
</dbReference>
<evidence type="ECO:0000259" key="6">
    <source>
        <dbReference type="PROSITE" id="PS50075"/>
    </source>
</evidence>
<dbReference type="Pfam" id="PF21089">
    <property type="entry name" value="PKS_DH_N"/>
    <property type="match status" value="1"/>
</dbReference>
<dbReference type="PROSITE" id="PS50075">
    <property type="entry name" value="CARRIER"/>
    <property type="match status" value="1"/>
</dbReference>
<reference evidence="10" key="1">
    <citation type="submission" date="2016-10" db="EMBL/GenBank/DDBJ databases">
        <authorList>
            <person name="Varghese N."/>
            <person name="Submissions S."/>
        </authorList>
    </citation>
    <scope>NUCLEOTIDE SEQUENCE [LARGE SCALE GENOMIC DNA]</scope>
    <source>
        <strain evidence="10">DSM 44142</strain>
    </source>
</reference>
<dbReference type="InterPro" id="IPR032821">
    <property type="entry name" value="PKS_assoc"/>
</dbReference>